<accession>A0ACB7I4T4</accession>
<evidence type="ECO:0000313" key="1">
    <source>
        <dbReference type="EMBL" id="KAG8659048.1"/>
    </source>
</evidence>
<proteinExistence type="predicted"/>
<dbReference type="Proteomes" id="UP000091857">
    <property type="component" value="Chromosome 2"/>
</dbReference>
<evidence type="ECO:0000313" key="2">
    <source>
        <dbReference type="Proteomes" id="UP000091857"/>
    </source>
</evidence>
<dbReference type="EMBL" id="CM004388">
    <property type="protein sequence ID" value="KAG8659048.1"/>
    <property type="molecule type" value="Genomic_DNA"/>
</dbReference>
<organism evidence="1 2">
    <name type="scientific">Manihot esculenta</name>
    <name type="common">Cassava</name>
    <name type="synonym">Jatropha manihot</name>
    <dbReference type="NCBI Taxonomy" id="3983"/>
    <lineage>
        <taxon>Eukaryota</taxon>
        <taxon>Viridiplantae</taxon>
        <taxon>Streptophyta</taxon>
        <taxon>Embryophyta</taxon>
        <taxon>Tracheophyta</taxon>
        <taxon>Spermatophyta</taxon>
        <taxon>Magnoliopsida</taxon>
        <taxon>eudicotyledons</taxon>
        <taxon>Gunneridae</taxon>
        <taxon>Pentapetalae</taxon>
        <taxon>rosids</taxon>
        <taxon>fabids</taxon>
        <taxon>Malpighiales</taxon>
        <taxon>Euphorbiaceae</taxon>
        <taxon>Crotonoideae</taxon>
        <taxon>Manihoteae</taxon>
        <taxon>Manihot</taxon>
    </lineage>
</organism>
<gene>
    <name evidence="1" type="ORF">MANES_02G009950v8</name>
</gene>
<name>A0ACB7I4T4_MANES</name>
<sequence length="130" mass="14996">MAQSRRAEKPSTCACEVEEKHPNNIESWYIEKGGLGCCTVNLHKTSVSDRFSRLSFEKGGGFRDLSPYSCKHYLSSFGEVILALTAEFLGAIMEVYHFSFLKRRDPYFFFNFSAIYILFLSGHNLFFIFF</sequence>
<protein>
    <submittedName>
        <fullName evidence="1">Uncharacterized protein</fullName>
    </submittedName>
</protein>
<comment type="caution">
    <text evidence="1">The sequence shown here is derived from an EMBL/GenBank/DDBJ whole genome shotgun (WGS) entry which is preliminary data.</text>
</comment>
<keyword evidence="2" id="KW-1185">Reference proteome</keyword>
<reference evidence="2" key="1">
    <citation type="journal article" date="2016" name="Nat. Biotechnol.">
        <title>Sequencing wild and cultivated cassava and related species reveals extensive interspecific hybridization and genetic diversity.</title>
        <authorList>
            <person name="Bredeson J.V."/>
            <person name="Lyons J.B."/>
            <person name="Prochnik S.E."/>
            <person name="Wu G.A."/>
            <person name="Ha C.M."/>
            <person name="Edsinger-Gonzales E."/>
            <person name="Grimwood J."/>
            <person name="Schmutz J."/>
            <person name="Rabbi I.Y."/>
            <person name="Egesi C."/>
            <person name="Nauluvula P."/>
            <person name="Lebot V."/>
            <person name="Ndunguru J."/>
            <person name="Mkamilo G."/>
            <person name="Bart R.S."/>
            <person name="Setter T.L."/>
            <person name="Gleadow R.M."/>
            <person name="Kulakow P."/>
            <person name="Ferguson M.E."/>
            <person name="Rounsley S."/>
            <person name="Rokhsar D.S."/>
        </authorList>
    </citation>
    <scope>NUCLEOTIDE SEQUENCE [LARGE SCALE GENOMIC DNA]</scope>
    <source>
        <strain evidence="2">cv. AM560-2</strain>
    </source>
</reference>